<dbReference type="Pfam" id="PF00005">
    <property type="entry name" value="ABC_tran"/>
    <property type="match status" value="1"/>
</dbReference>
<evidence type="ECO:0000256" key="5">
    <source>
        <dbReference type="ARBA" id="ARBA00022741"/>
    </source>
</evidence>
<evidence type="ECO:0000259" key="10">
    <source>
        <dbReference type="PROSITE" id="PS50893"/>
    </source>
</evidence>
<dbReference type="GO" id="GO:0016887">
    <property type="term" value="F:ATP hydrolysis activity"/>
    <property type="evidence" value="ECO:0007669"/>
    <property type="project" value="InterPro"/>
</dbReference>
<dbReference type="InterPro" id="IPR005876">
    <property type="entry name" value="Co_trans_ATP-bd"/>
</dbReference>
<feature type="domain" description="ABC transporter" evidence="10">
    <location>
        <begin position="3"/>
        <end position="237"/>
    </location>
</feature>
<evidence type="ECO:0000313" key="12">
    <source>
        <dbReference type="Proteomes" id="UP000295783"/>
    </source>
</evidence>
<dbReference type="InterPro" id="IPR050095">
    <property type="entry name" value="ECF_ABC_transporter_ATP-bd"/>
</dbReference>
<evidence type="ECO:0000256" key="2">
    <source>
        <dbReference type="ARBA" id="ARBA00005417"/>
    </source>
</evidence>
<dbReference type="OrthoDB" id="9782163at2"/>
<accession>A0A4R6WQB1</accession>
<dbReference type="FunFam" id="3.40.50.300:FF:000224">
    <property type="entry name" value="Energy-coupling factor transporter ATP-binding protein EcfA"/>
    <property type="match status" value="1"/>
</dbReference>
<keyword evidence="5 9" id="KW-0547">Nucleotide-binding</keyword>
<dbReference type="GO" id="GO:0006824">
    <property type="term" value="P:cobalt ion transport"/>
    <property type="evidence" value="ECO:0007669"/>
    <property type="project" value="InterPro"/>
</dbReference>
<evidence type="ECO:0000256" key="3">
    <source>
        <dbReference type="ARBA" id="ARBA00022448"/>
    </source>
</evidence>
<keyword evidence="6 9" id="KW-0067">ATP-binding</keyword>
<evidence type="ECO:0000256" key="1">
    <source>
        <dbReference type="ARBA" id="ARBA00004202"/>
    </source>
</evidence>
<dbReference type="PANTHER" id="PTHR43553">
    <property type="entry name" value="HEAVY METAL TRANSPORTER"/>
    <property type="match status" value="1"/>
</dbReference>
<name>A0A4R6WQB1_9PROT</name>
<protein>
    <recommendedName>
        <fullName evidence="9">ABC transporter ATP-binding protein</fullName>
    </recommendedName>
</protein>
<dbReference type="CDD" id="cd03225">
    <property type="entry name" value="ABC_cobalt_CbiO_domain1"/>
    <property type="match status" value="1"/>
</dbReference>
<organism evidence="11 12">
    <name type="scientific">Dongia mobilis</name>
    <dbReference type="NCBI Taxonomy" id="578943"/>
    <lineage>
        <taxon>Bacteria</taxon>
        <taxon>Pseudomonadati</taxon>
        <taxon>Pseudomonadota</taxon>
        <taxon>Alphaproteobacteria</taxon>
        <taxon>Rhodospirillales</taxon>
        <taxon>Dongiaceae</taxon>
        <taxon>Dongia</taxon>
    </lineage>
</organism>
<dbReference type="GO" id="GO:0043190">
    <property type="term" value="C:ATP-binding cassette (ABC) transporter complex"/>
    <property type="evidence" value="ECO:0007669"/>
    <property type="project" value="TreeGrafter"/>
</dbReference>
<comment type="subcellular location">
    <subcellularLocation>
        <location evidence="1 9">Cell membrane</location>
        <topology evidence="1 9">Peripheral membrane protein</topology>
    </subcellularLocation>
</comment>
<dbReference type="SUPFAM" id="SSF52540">
    <property type="entry name" value="P-loop containing nucleoside triphosphate hydrolases"/>
    <property type="match status" value="1"/>
</dbReference>
<keyword evidence="8 9" id="KW-0472">Membrane</keyword>
<evidence type="ECO:0000256" key="9">
    <source>
        <dbReference type="RuleBase" id="RU364103"/>
    </source>
</evidence>
<dbReference type="InterPro" id="IPR003439">
    <property type="entry name" value="ABC_transporter-like_ATP-bd"/>
</dbReference>
<reference evidence="11 12" key="1">
    <citation type="submission" date="2019-03" db="EMBL/GenBank/DDBJ databases">
        <title>Genomic Encyclopedia of Type Strains, Phase III (KMG-III): the genomes of soil and plant-associated and newly described type strains.</title>
        <authorList>
            <person name="Whitman W."/>
        </authorList>
    </citation>
    <scope>NUCLEOTIDE SEQUENCE [LARGE SCALE GENOMIC DNA]</scope>
    <source>
        <strain evidence="11 12">CGMCC 1.7660</strain>
    </source>
</reference>
<dbReference type="Proteomes" id="UP000295783">
    <property type="component" value="Unassembled WGS sequence"/>
</dbReference>
<evidence type="ECO:0000256" key="7">
    <source>
        <dbReference type="ARBA" id="ARBA00022967"/>
    </source>
</evidence>
<keyword evidence="3 9" id="KW-0813">Transport</keyword>
<evidence type="ECO:0000256" key="6">
    <source>
        <dbReference type="ARBA" id="ARBA00022840"/>
    </source>
</evidence>
<comment type="function">
    <text evidence="9">Part of an ABC transporter complex. Responsible for energy coupling to the transport system.</text>
</comment>
<evidence type="ECO:0000256" key="4">
    <source>
        <dbReference type="ARBA" id="ARBA00022475"/>
    </source>
</evidence>
<dbReference type="PROSITE" id="PS00211">
    <property type="entry name" value="ABC_TRANSPORTER_1"/>
    <property type="match status" value="1"/>
</dbReference>
<dbReference type="NCBIfam" id="TIGR01166">
    <property type="entry name" value="cbiO"/>
    <property type="match status" value="1"/>
</dbReference>
<dbReference type="Gene3D" id="3.40.50.300">
    <property type="entry name" value="P-loop containing nucleotide triphosphate hydrolases"/>
    <property type="match status" value="1"/>
</dbReference>
<comment type="similarity">
    <text evidence="2 9">Belongs to the ABC transporter superfamily.</text>
</comment>
<keyword evidence="7" id="KW-1278">Translocase</keyword>
<dbReference type="InterPro" id="IPR003593">
    <property type="entry name" value="AAA+_ATPase"/>
</dbReference>
<evidence type="ECO:0000313" key="11">
    <source>
        <dbReference type="EMBL" id="TDQ80463.1"/>
    </source>
</evidence>
<dbReference type="PANTHER" id="PTHR43553:SF24">
    <property type="entry name" value="ENERGY-COUPLING FACTOR TRANSPORTER ATP-BINDING PROTEIN ECFA1"/>
    <property type="match status" value="1"/>
</dbReference>
<gene>
    <name evidence="11" type="ORF">A8950_2993</name>
</gene>
<dbReference type="PROSITE" id="PS50893">
    <property type="entry name" value="ABC_TRANSPORTER_2"/>
    <property type="match status" value="1"/>
</dbReference>
<dbReference type="RefSeq" id="WP_133614455.1">
    <property type="nucleotide sequence ID" value="NZ_SNYW01000011.1"/>
</dbReference>
<dbReference type="SMART" id="SM00382">
    <property type="entry name" value="AAA"/>
    <property type="match status" value="1"/>
</dbReference>
<sequence length="286" mass="30224">MKLSFDQVHYRYADGSPALEAVSLDLAARRIALLGCNGAGKTTLLLHMNGSLRPTGGRVRIDGADASYDSAGLTSLRQRVALVLQDPDDQLFAATVAEDVSFGPMNLGLDRAAVAARVAEALAEMDIADLARRATHALSFGQRKRVAIAGALSMRPEILVLDEPTAGLDPLAKRNLLATLDGLAMRGVQIVFSTHDADLAYAFADHLVLLHRGRVLASGASAELGGDAATFAAAGLEAPYLPRLIAALTALHPGLADHRLRTREDLLEILAALPSSGTHSQRRRSS</sequence>
<evidence type="ECO:0000256" key="8">
    <source>
        <dbReference type="ARBA" id="ARBA00023136"/>
    </source>
</evidence>
<keyword evidence="4 9" id="KW-1003">Cell membrane</keyword>
<dbReference type="InterPro" id="IPR015856">
    <property type="entry name" value="ABC_transpr_CbiO/EcfA_su"/>
</dbReference>
<proteinExistence type="inferred from homology"/>
<dbReference type="GO" id="GO:0005524">
    <property type="term" value="F:ATP binding"/>
    <property type="evidence" value="ECO:0007669"/>
    <property type="project" value="UniProtKB-UniRule"/>
</dbReference>
<keyword evidence="12" id="KW-1185">Reference proteome</keyword>
<comment type="caution">
    <text evidence="11">The sequence shown here is derived from an EMBL/GenBank/DDBJ whole genome shotgun (WGS) entry which is preliminary data.</text>
</comment>
<dbReference type="AlphaFoldDB" id="A0A4R6WQB1"/>
<dbReference type="EMBL" id="SNYW01000011">
    <property type="protein sequence ID" value="TDQ80463.1"/>
    <property type="molecule type" value="Genomic_DNA"/>
</dbReference>
<dbReference type="InterPro" id="IPR027417">
    <property type="entry name" value="P-loop_NTPase"/>
</dbReference>
<dbReference type="GO" id="GO:0042626">
    <property type="term" value="F:ATPase-coupled transmembrane transporter activity"/>
    <property type="evidence" value="ECO:0007669"/>
    <property type="project" value="TreeGrafter"/>
</dbReference>
<dbReference type="InterPro" id="IPR017871">
    <property type="entry name" value="ABC_transporter-like_CS"/>
</dbReference>